<accession>A0A1B0A301</accession>
<keyword evidence="2" id="KW-1185">Reference proteome</keyword>
<name>A0A1B0A301_GLOPL</name>
<dbReference type="VEuPathDB" id="VectorBase:GPAI032886"/>
<reference evidence="2" key="1">
    <citation type="submission" date="2014-03" db="EMBL/GenBank/DDBJ databases">
        <authorList>
            <person name="Aksoy S."/>
            <person name="Warren W."/>
            <person name="Wilson R.K."/>
        </authorList>
    </citation>
    <scope>NUCLEOTIDE SEQUENCE [LARGE SCALE GENOMIC DNA]</scope>
    <source>
        <strain evidence="2">IAEA</strain>
    </source>
</reference>
<evidence type="ECO:0000313" key="2">
    <source>
        <dbReference type="Proteomes" id="UP000092445"/>
    </source>
</evidence>
<sequence>MLAFTDAASGEVKMYHPPVENLKIDKGGDCVARHESYHNIACGSSFLQLELKFSLPSLVLSSPHPIINPSPPNRFCYPLLRIDFQLLLPKLITFMSRTPRYPHINHLSSINSRQPGVSVCLQFNVRKALCFSLTNAQMLHDVKKTDGETLRHKNRDES</sequence>
<protein>
    <submittedName>
        <fullName evidence="1">Uncharacterized protein</fullName>
    </submittedName>
</protein>
<proteinExistence type="predicted"/>
<dbReference type="Proteomes" id="UP000092445">
    <property type="component" value="Unassembled WGS sequence"/>
</dbReference>
<organism evidence="1 2">
    <name type="scientific">Glossina pallidipes</name>
    <name type="common">Tsetse fly</name>
    <dbReference type="NCBI Taxonomy" id="7398"/>
    <lineage>
        <taxon>Eukaryota</taxon>
        <taxon>Metazoa</taxon>
        <taxon>Ecdysozoa</taxon>
        <taxon>Arthropoda</taxon>
        <taxon>Hexapoda</taxon>
        <taxon>Insecta</taxon>
        <taxon>Pterygota</taxon>
        <taxon>Neoptera</taxon>
        <taxon>Endopterygota</taxon>
        <taxon>Diptera</taxon>
        <taxon>Brachycera</taxon>
        <taxon>Muscomorpha</taxon>
        <taxon>Hippoboscoidea</taxon>
        <taxon>Glossinidae</taxon>
        <taxon>Glossina</taxon>
    </lineage>
</organism>
<evidence type="ECO:0000313" key="1">
    <source>
        <dbReference type="EnsemblMetazoa" id="GPAI032886-PA"/>
    </source>
</evidence>
<reference evidence="1" key="2">
    <citation type="submission" date="2020-05" db="UniProtKB">
        <authorList>
            <consortium name="EnsemblMetazoa"/>
        </authorList>
    </citation>
    <scope>IDENTIFICATION</scope>
    <source>
        <strain evidence="1">IAEA</strain>
    </source>
</reference>
<dbReference type="AlphaFoldDB" id="A0A1B0A301"/>
<dbReference type="EnsemblMetazoa" id="GPAI032886-RA">
    <property type="protein sequence ID" value="GPAI032886-PA"/>
    <property type="gene ID" value="GPAI032886"/>
</dbReference>